<dbReference type="AlphaFoldDB" id="A0A0A7ELU4"/>
<dbReference type="Proteomes" id="UP000030341">
    <property type="component" value="Chromosome 2"/>
</dbReference>
<evidence type="ECO:0000259" key="2">
    <source>
        <dbReference type="Pfam" id="PF05117"/>
    </source>
</evidence>
<dbReference type="KEGG" id="pseo:OM33_21135"/>
<organism evidence="3 4">
    <name type="scientific">Pseudoalteromonas piratica</name>
    <dbReference type="NCBI Taxonomy" id="1348114"/>
    <lineage>
        <taxon>Bacteria</taxon>
        <taxon>Pseudomonadati</taxon>
        <taxon>Pseudomonadota</taxon>
        <taxon>Gammaproteobacteria</taxon>
        <taxon>Alteromonadales</taxon>
        <taxon>Pseudoalteromonadaceae</taxon>
        <taxon>Pseudoalteromonas</taxon>
    </lineage>
</organism>
<dbReference type="RefSeq" id="WP_040136588.1">
    <property type="nucleotide sequence ID" value="NZ_CP009889.1"/>
</dbReference>
<dbReference type="EMBL" id="CP009889">
    <property type="protein sequence ID" value="AIY67523.1"/>
    <property type="molecule type" value="Genomic_DNA"/>
</dbReference>
<reference evidence="3 4" key="1">
    <citation type="submission" date="2014-11" db="EMBL/GenBank/DDBJ databases">
        <title>Complete Genome Sequence of Pseudoalteromonas sp. Strain OCN003 Isolated from Kaneohe Bay, Oahu, Hawaii.</title>
        <authorList>
            <person name="Beurmann S."/>
            <person name="Videau P."/>
            <person name="Ushijima B."/>
            <person name="Smith A.M."/>
            <person name="Aeby G.S."/>
            <person name="Callahan S.M."/>
            <person name="Belcaid M."/>
        </authorList>
    </citation>
    <scope>NUCLEOTIDE SEQUENCE [LARGE SCALE GENOMIC DNA]</scope>
    <source>
        <strain evidence="3 4">OCN003</strain>
    </source>
</reference>
<evidence type="ECO:0000313" key="3">
    <source>
        <dbReference type="EMBL" id="AIY67523.1"/>
    </source>
</evidence>
<feature type="chain" id="PRO_5002028087" description="DUF695 domain-containing protein" evidence="1">
    <location>
        <begin position="21"/>
        <end position="171"/>
    </location>
</feature>
<evidence type="ECO:0000256" key="1">
    <source>
        <dbReference type="SAM" id="SignalP"/>
    </source>
</evidence>
<feature type="signal peptide" evidence="1">
    <location>
        <begin position="1"/>
        <end position="20"/>
    </location>
</feature>
<keyword evidence="4" id="KW-1185">Reference proteome</keyword>
<keyword evidence="1" id="KW-0732">Signal</keyword>
<feature type="domain" description="DUF695" evidence="2">
    <location>
        <begin position="51"/>
        <end position="170"/>
    </location>
</feature>
<dbReference type="eggNOG" id="ENOG502ZRPN">
    <property type="taxonomic scope" value="Bacteria"/>
</dbReference>
<proteinExistence type="predicted"/>
<name>A0A0A7ELU4_9GAMM</name>
<gene>
    <name evidence="3" type="ORF">OM33_21135</name>
</gene>
<evidence type="ECO:0000313" key="4">
    <source>
        <dbReference type="Proteomes" id="UP000030341"/>
    </source>
</evidence>
<dbReference type="OrthoDB" id="7839302at2"/>
<protein>
    <recommendedName>
        <fullName evidence="2">DUF695 domain-containing protein</fullName>
    </recommendedName>
</protein>
<sequence length="171" mass="19780">MTKVLFLALLFRLFSLEVVAIEKSEKVEIVVQEELEDTWSYKEFENANSKAISLFRKNLGVEKFSGNSKYTELVYLTVFYEPSNAHGFPGKTEYEKMSAFEENDIPLIADISDSFHVASVVQNGVMDFLFYISDSELFIDAVNQNNQKLQDFKVELELVDDPNWDIYKDFP</sequence>
<dbReference type="HOGENOM" id="CLU_1561592_0_0_6"/>
<accession>A0A0A7ELU4</accession>
<dbReference type="Pfam" id="PF05117">
    <property type="entry name" value="DUF695"/>
    <property type="match status" value="1"/>
</dbReference>
<dbReference type="InterPro" id="IPR016097">
    <property type="entry name" value="DUF695"/>
</dbReference>